<keyword evidence="9" id="KW-1185">Reference proteome</keyword>
<feature type="transmembrane region" description="Helical" evidence="6">
    <location>
        <begin position="253"/>
        <end position="275"/>
    </location>
</feature>
<feature type="transmembrane region" description="Helical" evidence="6">
    <location>
        <begin position="354"/>
        <end position="384"/>
    </location>
</feature>
<dbReference type="GO" id="GO:0005886">
    <property type="term" value="C:plasma membrane"/>
    <property type="evidence" value="ECO:0007669"/>
    <property type="project" value="UniProtKB-SubCell"/>
</dbReference>
<gene>
    <name evidence="8" type="ORF">Acy02nite_65150</name>
</gene>
<reference evidence="8" key="1">
    <citation type="submission" date="2021-01" db="EMBL/GenBank/DDBJ databases">
        <title>Whole genome shotgun sequence of Actinoplanes cyaneus NBRC 14990.</title>
        <authorList>
            <person name="Komaki H."/>
            <person name="Tamura T."/>
        </authorList>
    </citation>
    <scope>NUCLEOTIDE SEQUENCE</scope>
    <source>
        <strain evidence="8">NBRC 14990</strain>
    </source>
</reference>
<evidence type="ECO:0000256" key="3">
    <source>
        <dbReference type="ARBA" id="ARBA00022692"/>
    </source>
</evidence>
<feature type="transmembrane region" description="Helical" evidence="6">
    <location>
        <begin position="308"/>
        <end position="326"/>
    </location>
</feature>
<keyword evidence="2" id="KW-1003">Cell membrane</keyword>
<proteinExistence type="predicted"/>
<comment type="caution">
    <text evidence="8">The sequence shown here is derived from an EMBL/GenBank/DDBJ whole genome shotgun (WGS) entry which is preliminary data.</text>
</comment>
<evidence type="ECO:0000256" key="5">
    <source>
        <dbReference type="ARBA" id="ARBA00023136"/>
    </source>
</evidence>
<sequence>MRPGTLIRLSLAGNRTDRLRAGLTAASAALAAVALLAAATVAAIHGGDFDYRPDGRRVLAPGSGQYASALLVESGLRPGVIFALVMLALPVLALAGQCIRLGAPARDRRLAALRLGGATPGQTVVIAGAETAAASLLGSLAGFGVYLVLRVVLDRRDADGKLLLPTDVLPNPLILILALLLVPVLAGLIGLLLMRRVVITPLGVVRRLRDRGPQPWPGVLIVLGLVLFAPKTLQNLLHLTPRHWRLPEWLPLALMGAGVLCVMVGVVVGTGWISYTAGRLLRRYGRGPVSLLSGARLMADPWNGSRTIGALLAAVVFGAGTLGFRADLATDFAAQNRLGELTDPALGSAYDTGFYFGAIRLVLVAVTIALVVAAGGVLVALAEGIVARRRTYAAMTAGGVPRSKLGAMLLVVTLVPLLPALLLAR</sequence>
<keyword evidence="4 6" id="KW-1133">Transmembrane helix</keyword>
<evidence type="ECO:0000313" key="8">
    <source>
        <dbReference type="EMBL" id="GID68634.1"/>
    </source>
</evidence>
<feature type="transmembrane region" description="Helical" evidence="6">
    <location>
        <begin position="124"/>
        <end position="153"/>
    </location>
</feature>
<dbReference type="AlphaFoldDB" id="A0A919IMZ6"/>
<evidence type="ECO:0000256" key="4">
    <source>
        <dbReference type="ARBA" id="ARBA00022989"/>
    </source>
</evidence>
<evidence type="ECO:0000256" key="6">
    <source>
        <dbReference type="SAM" id="Phobius"/>
    </source>
</evidence>
<dbReference type="Proteomes" id="UP000619479">
    <property type="component" value="Unassembled WGS sequence"/>
</dbReference>
<keyword evidence="5 6" id="KW-0472">Membrane</keyword>
<feature type="domain" description="ABC3 transporter permease C-terminal" evidence="7">
    <location>
        <begin position="82"/>
        <end position="197"/>
    </location>
</feature>
<keyword evidence="3 6" id="KW-0812">Transmembrane</keyword>
<feature type="transmembrane region" description="Helical" evidence="6">
    <location>
        <begin position="405"/>
        <end position="424"/>
    </location>
</feature>
<accession>A0A919IMZ6</accession>
<evidence type="ECO:0000256" key="2">
    <source>
        <dbReference type="ARBA" id="ARBA00022475"/>
    </source>
</evidence>
<organism evidence="8 9">
    <name type="scientific">Actinoplanes cyaneus</name>
    <dbReference type="NCBI Taxonomy" id="52696"/>
    <lineage>
        <taxon>Bacteria</taxon>
        <taxon>Bacillati</taxon>
        <taxon>Actinomycetota</taxon>
        <taxon>Actinomycetes</taxon>
        <taxon>Micromonosporales</taxon>
        <taxon>Micromonosporaceae</taxon>
        <taxon>Actinoplanes</taxon>
    </lineage>
</organism>
<evidence type="ECO:0000313" key="9">
    <source>
        <dbReference type="Proteomes" id="UP000619479"/>
    </source>
</evidence>
<feature type="transmembrane region" description="Helical" evidence="6">
    <location>
        <begin position="173"/>
        <end position="194"/>
    </location>
</feature>
<dbReference type="InterPro" id="IPR003838">
    <property type="entry name" value="ABC3_permease_C"/>
</dbReference>
<comment type="subcellular location">
    <subcellularLocation>
        <location evidence="1">Cell membrane</location>
        <topology evidence="1">Multi-pass membrane protein</topology>
    </subcellularLocation>
</comment>
<dbReference type="RefSeq" id="WP_239175411.1">
    <property type="nucleotide sequence ID" value="NZ_BAAAUC010000051.1"/>
</dbReference>
<protein>
    <recommendedName>
        <fullName evidence="7">ABC3 transporter permease C-terminal domain-containing protein</fullName>
    </recommendedName>
</protein>
<feature type="transmembrane region" description="Helical" evidence="6">
    <location>
        <begin position="80"/>
        <end position="103"/>
    </location>
</feature>
<feature type="transmembrane region" description="Helical" evidence="6">
    <location>
        <begin position="215"/>
        <end position="233"/>
    </location>
</feature>
<evidence type="ECO:0000256" key="1">
    <source>
        <dbReference type="ARBA" id="ARBA00004651"/>
    </source>
</evidence>
<dbReference type="Pfam" id="PF02687">
    <property type="entry name" value="FtsX"/>
    <property type="match status" value="1"/>
</dbReference>
<feature type="transmembrane region" description="Helical" evidence="6">
    <location>
        <begin position="21"/>
        <end position="44"/>
    </location>
</feature>
<evidence type="ECO:0000259" key="7">
    <source>
        <dbReference type="Pfam" id="PF02687"/>
    </source>
</evidence>
<dbReference type="EMBL" id="BOMH01000050">
    <property type="protein sequence ID" value="GID68634.1"/>
    <property type="molecule type" value="Genomic_DNA"/>
</dbReference>
<name>A0A919IMZ6_9ACTN</name>